<dbReference type="InterPro" id="IPR029063">
    <property type="entry name" value="SAM-dependent_MTases_sf"/>
</dbReference>
<dbReference type="CDD" id="cd02440">
    <property type="entry name" value="AdoMet_MTases"/>
    <property type="match status" value="1"/>
</dbReference>
<evidence type="ECO:0000313" key="3">
    <source>
        <dbReference type="Proteomes" id="UP000683139"/>
    </source>
</evidence>
<evidence type="ECO:0000259" key="1">
    <source>
        <dbReference type="Pfam" id="PF01170"/>
    </source>
</evidence>
<gene>
    <name evidence="2" type="ORF">J40TS1_06360</name>
</gene>
<dbReference type="PANTHER" id="PTHR14911">
    <property type="entry name" value="THUMP DOMAIN-CONTAINING"/>
    <property type="match status" value="1"/>
</dbReference>
<sequence>MMINKDGVRANPAYMYRFTCHEQERALCSMEIRQLLQQEPGWQQASAVVESMLDIAVERSPYLKYRLQIWLRAASFEQFLQQAADLQLDQSYKVVATEVVAGGKPGKLAYAERRRIEQALGIAIGGKVDLAAPELLLGVMQWEGEWRLGRYEQNEADWQRHDRKPRHYSTALGTRVARAIVNIAVPRPDASITLLDPCCGIGTVLMEAVSQGIAARGYDMNPLAVVGARENMAAFNYNCEISIADMRTLQGSYEAAVLDLPYNHCSVLPAEERWQMLSALKALCKRAVIVSVEPIGEELRQLGAHIIDVGQVAKTHFKRDIWLVSFTE</sequence>
<dbReference type="SUPFAM" id="SSF53335">
    <property type="entry name" value="S-adenosyl-L-methionine-dependent methyltransferases"/>
    <property type="match status" value="1"/>
</dbReference>
<keyword evidence="3" id="KW-1185">Reference proteome</keyword>
<reference evidence="2" key="1">
    <citation type="submission" date="2021-03" db="EMBL/GenBank/DDBJ databases">
        <title>Antimicrobial resistance genes in bacteria isolated from Japanese honey, and their potential for conferring macrolide and lincosamide resistance in the American foulbrood pathogen Paenibacillus larvae.</title>
        <authorList>
            <person name="Okamoto M."/>
            <person name="Kumagai M."/>
            <person name="Kanamori H."/>
            <person name="Takamatsu D."/>
        </authorList>
    </citation>
    <scope>NUCLEOTIDE SEQUENCE</scope>
    <source>
        <strain evidence="2">J40TS1</strain>
    </source>
</reference>
<protein>
    <submittedName>
        <fullName evidence="2">Methyltransferase</fullName>
    </submittedName>
</protein>
<dbReference type="GO" id="GO:0016423">
    <property type="term" value="F:tRNA (guanine) methyltransferase activity"/>
    <property type="evidence" value="ECO:0007669"/>
    <property type="project" value="TreeGrafter"/>
</dbReference>
<name>A0A920CXF5_9BACL</name>
<feature type="domain" description="Ribosomal RNA large subunit methyltransferase K/L-like methyltransferase" evidence="1">
    <location>
        <begin position="163"/>
        <end position="263"/>
    </location>
</feature>
<proteinExistence type="predicted"/>
<organism evidence="2 3">
    <name type="scientific">Paenibacillus montaniterrae</name>
    <dbReference type="NCBI Taxonomy" id="429341"/>
    <lineage>
        <taxon>Bacteria</taxon>
        <taxon>Bacillati</taxon>
        <taxon>Bacillota</taxon>
        <taxon>Bacilli</taxon>
        <taxon>Bacillales</taxon>
        <taxon>Paenibacillaceae</taxon>
        <taxon>Paenibacillus</taxon>
    </lineage>
</organism>
<dbReference type="AlphaFoldDB" id="A0A920CXF5"/>
<dbReference type="Proteomes" id="UP000683139">
    <property type="component" value="Unassembled WGS sequence"/>
</dbReference>
<dbReference type="Gene3D" id="3.40.50.150">
    <property type="entry name" value="Vaccinia Virus protein VP39"/>
    <property type="match status" value="1"/>
</dbReference>
<dbReference type="InterPro" id="IPR000241">
    <property type="entry name" value="RlmKL-like_Mtase"/>
</dbReference>
<dbReference type="EMBL" id="BOSE01000001">
    <property type="protein sequence ID" value="GIP14994.1"/>
    <property type="molecule type" value="Genomic_DNA"/>
</dbReference>
<keyword evidence="2" id="KW-0808">Transferase</keyword>
<accession>A0A920CXF5</accession>
<evidence type="ECO:0000313" key="2">
    <source>
        <dbReference type="EMBL" id="GIP14994.1"/>
    </source>
</evidence>
<dbReference type="GO" id="GO:0030488">
    <property type="term" value="P:tRNA methylation"/>
    <property type="evidence" value="ECO:0007669"/>
    <property type="project" value="TreeGrafter"/>
</dbReference>
<comment type="caution">
    <text evidence="2">The sequence shown here is derived from an EMBL/GenBank/DDBJ whole genome shotgun (WGS) entry which is preliminary data.</text>
</comment>
<keyword evidence="2" id="KW-0489">Methyltransferase</keyword>
<dbReference type="Pfam" id="PF01170">
    <property type="entry name" value="UPF0020"/>
    <property type="match status" value="1"/>
</dbReference>
<dbReference type="PANTHER" id="PTHR14911:SF13">
    <property type="entry name" value="TRNA (GUANINE(6)-N2)-METHYLTRANSFERASE THUMP3"/>
    <property type="match status" value="1"/>
</dbReference>